<evidence type="ECO:0000256" key="2">
    <source>
        <dbReference type="ARBA" id="ARBA00022723"/>
    </source>
</evidence>
<comment type="subcellular location">
    <subcellularLocation>
        <location evidence="1">Nucleus</location>
    </subcellularLocation>
</comment>
<dbReference type="Pfam" id="PF13912">
    <property type="entry name" value="zf-C2H2_6"/>
    <property type="match status" value="1"/>
</dbReference>
<dbReference type="GO" id="GO:0008270">
    <property type="term" value="F:zinc ion binding"/>
    <property type="evidence" value="ECO:0007669"/>
    <property type="project" value="UniProtKB-KW"/>
</dbReference>
<name>A0A540NCK0_MALBA</name>
<feature type="domain" description="C2H2-type" evidence="10">
    <location>
        <begin position="59"/>
        <end position="86"/>
    </location>
</feature>
<proteinExistence type="predicted"/>
<dbReference type="Gene3D" id="3.30.160.60">
    <property type="entry name" value="Classic Zinc Finger"/>
    <property type="match status" value="1"/>
</dbReference>
<keyword evidence="7" id="KW-0539">Nucleus</keyword>
<dbReference type="PROSITE" id="PS00028">
    <property type="entry name" value="ZINC_FINGER_C2H2_1"/>
    <property type="match status" value="1"/>
</dbReference>
<organism evidence="11 12">
    <name type="scientific">Malus baccata</name>
    <name type="common">Siberian crab apple</name>
    <name type="synonym">Pyrus baccata</name>
    <dbReference type="NCBI Taxonomy" id="106549"/>
    <lineage>
        <taxon>Eukaryota</taxon>
        <taxon>Viridiplantae</taxon>
        <taxon>Streptophyta</taxon>
        <taxon>Embryophyta</taxon>
        <taxon>Tracheophyta</taxon>
        <taxon>Spermatophyta</taxon>
        <taxon>Magnoliopsida</taxon>
        <taxon>eudicotyledons</taxon>
        <taxon>Gunneridae</taxon>
        <taxon>Pentapetalae</taxon>
        <taxon>rosids</taxon>
        <taxon>fabids</taxon>
        <taxon>Rosales</taxon>
        <taxon>Rosaceae</taxon>
        <taxon>Amygdaloideae</taxon>
        <taxon>Maleae</taxon>
        <taxon>Malus</taxon>
    </lineage>
</organism>
<keyword evidence="12" id="KW-1185">Reference proteome</keyword>
<feature type="region of interest" description="Disordered" evidence="9">
    <location>
        <begin position="177"/>
        <end position="196"/>
    </location>
</feature>
<dbReference type="GO" id="GO:0005634">
    <property type="term" value="C:nucleus"/>
    <property type="evidence" value="ECO:0007669"/>
    <property type="project" value="UniProtKB-SubCell"/>
</dbReference>
<evidence type="ECO:0000256" key="4">
    <source>
        <dbReference type="ARBA" id="ARBA00022833"/>
    </source>
</evidence>
<keyword evidence="6" id="KW-0804">Transcription</keyword>
<evidence type="ECO:0000256" key="3">
    <source>
        <dbReference type="ARBA" id="ARBA00022771"/>
    </source>
</evidence>
<dbReference type="InterPro" id="IPR052426">
    <property type="entry name" value="Plant_dev_regulator"/>
</dbReference>
<accession>A0A540NCK0</accession>
<feature type="compositionally biased region" description="Low complexity" evidence="9">
    <location>
        <begin position="179"/>
        <end position="193"/>
    </location>
</feature>
<evidence type="ECO:0000256" key="7">
    <source>
        <dbReference type="ARBA" id="ARBA00023242"/>
    </source>
</evidence>
<dbReference type="InterPro" id="IPR036236">
    <property type="entry name" value="Znf_C2H2_sf"/>
</dbReference>
<feature type="region of interest" description="Disordered" evidence="9">
    <location>
        <begin position="13"/>
        <end position="34"/>
    </location>
</feature>
<evidence type="ECO:0000313" key="12">
    <source>
        <dbReference type="Proteomes" id="UP000315295"/>
    </source>
</evidence>
<evidence type="ECO:0000313" key="11">
    <source>
        <dbReference type="EMBL" id="TQE08230.1"/>
    </source>
</evidence>
<keyword evidence="4" id="KW-0862">Zinc</keyword>
<protein>
    <recommendedName>
        <fullName evidence="10">C2H2-type domain-containing protein</fullName>
    </recommendedName>
</protein>
<sequence>MEQARYWMWAKRKHNSSSSSNHDHHVQVPTSNDDSWEEQAFAEDAAGPLGGCIWPPRSYSCSFCRREFRSAQALGGHMNVHRRDRARLKQSPNDETALQNNLHHHQDHDHSVQNSANNPFSSSLGSFQFPSRQVCALVYNPKNPSSDPGIIATSTPSSVSKLSAQLPCKKNCAEQTLIPPSSSSSASSPQSWSVLGTNRYHNNKSVARDHIEGEKISRVVEYSGSCRAKGDHHVANNDHNLSVSLNLVVRCARTSVSSDGDEAIVSCKRRRTDDIPSSLPFFLKSGSVDRVHHLQPAEGFEFSSSSIEELDLELRLGDRPKVIKVNK</sequence>
<keyword evidence="3 8" id="KW-0863">Zinc-finger</keyword>
<dbReference type="STRING" id="106549.A0A540NCK0"/>
<dbReference type="AlphaFoldDB" id="A0A540NCK0"/>
<dbReference type="SUPFAM" id="SSF57667">
    <property type="entry name" value="beta-beta-alpha zinc fingers"/>
    <property type="match status" value="1"/>
</dbReference>
<keyword evidence="2" id="KW-0479">Metal-binding</keyword>
<dbReference type="Proteomes" id="UP000315295">
    <property type="component" value="Unassembled WGS sequence"/>
</dbReference>
<evidence type="ECO:0000256" key="9">
    <source>
        <dbReference type="SAM" id="MobiDB-lite"/>
    </source>
</evidence>
<dbReference type="InterPro" id="IPR013087">
    <property type="entry name" value="Znf_C2H2_type"/>
</dbReference>
<dbReference type="PROSITE" id="PS50157">
    <property type="entry name" value="ZINC_FINGER_C2H2_2"/>
    <property type="match status" value="1"/>
</dbReference>
<reference evidence="11 12" key="1">
    <citation type="journal article" date="2019" name="G3 (Bethesda)">
        <title>Sequencing of a Wild Apple (Malus baccata) Genome Unravels the Differences Between Cultivated and Wild Apple Species Regarding Disease Resistance and Cold Tolerance.</title>
        <authorList>
            <person name="Chen X."/>
        </authorList>
    </citation>
    <scope>NUCLEOTIDE SEQUENCE [LARGE SCALE GENOMIC DNA]</scope>
    <source>
        <strain evidence="12">cv. Shandingzi</strain>
        <tissue evidence="11">Leaves</tissue>
    </source>
</reference>
<keyword evidence="5" id="KW-0805">Transcription regulation</keyword>
<dbReference type="SMART" id="SM00355">
    <property type="entry name" value="ZnF_C2H2"/>
    <property type="match status" value="1"/>
</dbReference>
<evidence type="ECO:0000256" key="1">
    <source>
        <dbReference type="ARBA" id="ARBA00004123"/>
    </source>
</evidence>
<evidence type="ECO:0000256" key="5">
    <source>
        <dbReference type="ARBA" id="ARBA00023015"/>
    </source>
</evidence>
<dbReference type="EMBL" id="VIEB01000074">
    <property type="protein sequence ID" value="TQE08230.1"/>
    <property type="molecule type" value="Genomic_DNA"/>
</dbReference>
<gene>
    <name evidence="11" type="ORF">C1H46_006197</name>
</gene>
<evidence type="ECO:0000256" key="6">
    <source>
        <dbReference type="ARBA" id="ARBA00023163"/>
    </source>
</evidence>
<evidence type="ECO:0000259" key="10">
    <source>
        <dbReference type="PROSITE" id="PS50157"/>
    </source>
</evidence>
<evidence type="ECO:0000256" key="8">
    <source>
        <dbReference type="PROSITE-ProRule" id="PRU00042"/>
    </source>
</evidence>
<comment type="caution">
    <text evidence="11">The sequence shown here is derived from an EMBL/GenBank/DDBJ whole genome shotgun (WGS) entry which is preliminary data.</text>
</comment>
<dbReference type="PANTHER" id="PTHR45801:SF5">
    <property type="entry name" value="OS05G0286100 PROTEIN"/>
    <property type="match status" value="1"/>
</dbReference>
<dbReference type="PANTHER" id="PTHR45801">
    <property type="entry name" value="OS07G0101800 PROTEIN"/>
    <property type="match status" value="1"/>
</dbReference>